<sequence length="215" mass="22295">MSNATGGATAAKARQVAGQGKEAAQQAAADVAGTAAEQAQRVGAEARDQVRTITAEVRDKVGEQARAQSDKLISTIRETADHLDEMRGDRQDSPAATVVARVADGGRQFADYLDRHGPEGVLQEVQDFARRRPGAFLATALAAGFVVGRLGKSVANAEAHAGSPVPEAAAPRPVHTPAAVRATFPAPEAGHAANGAGTASVLDEFTRLQHREPRP</sequence>
<dbReference type="STRING" id="1869.MB27_31205"/>
<dbReference type="RefSeq" id="WP_043530567.1">
    <property type="nucleotide sequence ID" value="NZ_BAABKU010000042.1"/>
</dbReference>
<name>A0A0A6UI80_ACTUT</name>
<dbReference type="Proteomes" id="UP000054537">
    <property type="component" value="Unassembled WGS sequence"/>
</dbReference>
<feature type="compositionally biased region" description="Basic and acidic residues" evidence="1">
    <location>
        <begin position="204"/>
        <end position="215"/>
    </location>
</feature>
<dbReference type="AlphaFoldDB" id="A0A0A6UI80"/>
<protein>
    <recommendedName>
        <fullName evidence="4">DUF3618 domain-containing protein</fullName>
    </recommendedName>
</protein>
<dbReference type="OrthoDB" id="3543540at2"/>
<evidence type="ECO:0008006" key="4">
    <source>
        <dbReference type="Google" id="ProtNLM"/>
    </source>
</evidence>
<evidence type="ECO:0000256" key="1">
    <source>
        <dbReference type="SAM" id="MobiDB-lite"/>
    </source>
</evidence>
<feature type="region of interest" description="Disordered" evidence="1">
    <location>
        <begin position="1"/>
        <end position="49"/>
    </location>
</feature>
<proteinExistence type="predicted"/>
<accession>A0A0A6UI80</accession>
<evidence type="ECO:0000313" key="3">
    <source>
        <dbReference type="Proteomes" id="UP000054537"/>
    </source>
</evidence>
<dbReference type="EMBL" id="JRTT01000061">
    <property type="protein sequence ID" value="KHD74029.1"/>
    <property type="molecule type" value="Genomic_DNA"/>
</dbReference>
<evidence type="ECO:0000313" key="2">
    <source>
        <dbReference type="EMBL" id="KHD74029.1"/>
    </source>
</evidence>
<reference evidence="2 3" key="1">
    <citation type="submission" date="2014-10" db="EMBL/GenBank/DDBJ databases">
        <title>Draft genome sequence of Actinoplanes utahensis NRRL 12052.</title>
        <authorList>
            <person name="Velasco-Bucheli B."/>
            <person name="del Cerro C."/>
            <person name="Hormigo D."/>
            <person name="Garcia J.L."/>
            <person name="Acebal C."/>
            <person name="Arroyo M."/>
            <person name="de la Mata I."/>
        </authorList>
    </citation>
    <scope>NUCLEOTIDE SEQUENCE [LARGE SCALE GENOMIC DNA]</scope>
    <source>
        <strain evidence="2 3">NRRL 12052</strain>
    </source>
</reference>
<comment type="caution">
    <text evidence="2">The sequence shown here is derived from an EMBL/GenBank/DDBJ whole genome shotgun (WGS) entry which is preliminary data.</text>
</comment>
<organism evidence="2 3">
    <name type="scientific">Actinoplanes utahensis</name>
    <dbReference type="NCBI Taxonomy" id="1869"/>
    <lineage>
        <taxon>Bacteria</taxon>
        <taxon>Bacillati</taxon>
        <taxon>Actinomycetota</taxon>
        <taxon>Actinomycetes</taxon>
        <taxon>Micromonosporales</taxon>
        <taxon>Micromonosporaceae</taxon>
        <taxon>Actinoplanes</taxon>
    </lineage>
</organism>
<feature type="compositionally biased region" description="Low complexity" evidence="1">
    <location>
        <begin position="15"/>
        <end position="40"/>
    </location>
</feature>
<keyword evidence="3" id="KW-1185">Reference proteome</keyword>
<dbReference type="eggNOG" id="COG0711">
    <property type="taxonomic scope" value="Bacteria"/>
</dbReference>
<feature type="region of interest" description="Disordered" evidence="1">
    <location>
        <begin position="162"/>
        <end position="215"/>
    </location>
</feature>
<gene>
    <name evidence="2" type="ORF">MB27_31205</name>
</gene>